<reference evidence="1 2" key="1">
    <citation type="journal article" date="2015" name="Sci. Rep.">
        <title>The power of single molecule real-time sequencing technology in the de novo assembly of a eukaryotic genome.</title>
        <authorList>
            <person name="Sakai H."/>
            <person name="Naito K."/>
            <person name="Ogiso-Tanaka E."/>
            <person name="Takahashi Y."/>
            <person name="Iseki K."/>
            <person name="Muto C."/>
            <person name="Satou K."/>
            <person name="Teruya K."/>
            <person name="Shiroma A."/>
            <person name="Shimoji M."/>
            <person name="Hirano T."/>
            <person name="Itoh T."/>
            <person name="Kaga A."/>
            <person name="Tomooka N."/>
        </authorList>
    </citation>
    <scope>NUCLEOTIDE SEQUENCE [LARGE SCALE GENOMIC DNA]</scope>
    <source>
        <strain evidence="2">cv. Shumari</strain>
    </source>
</reference>
<keyword evidence="2" id="KW-1185">Reference proteome</keyword>
<gene>
    <name evidence="1" type="primary">Vigan.11G164400</name>
    <name evidence="1" type="ORF">VIGAN_11164400</name>
</gene>
<dbReference type="Proteomes" id="UP000291084">
    <property type="component" value="Chromosome 11"/>
</dbReference>
<dbReference type="InterPro" id="IPR029052">
    <property type="entry name" value="Metallo-depent_PP-like"/>
</dbReference>
<evidence type="ECO:0000313" key="2">
    <source>
        <dbReference type="Proteomes" id="UP000291084"/>
    </source>
</evidence>
<evidence type="ECO:0000313" key="1">
    <source>
        <dbReference type="EMBL" id="BAU02181.1"/>
    </source>
</evidence>
<dbReference type="EMBL" id="AP015044">
    <property type="protein sequence ID" value="BAU02181.1"/>
    <property type="molecule type" value="Genomic_DNA"/>
</dbReference>
<name>A0A0S3TAX6_PHAAN</name>
<proteinExistence type="predicted"/>
<sequence length="126" mass="13980">MLFWDLGQSFDSNVTLFHYELSPRKGETVLFVGDLSYADNYPNHDNMRHKEGLREERDINAGRAAIARVEAGAMGVNVSECMVIMGKGREMGRNVVVEKAKAHGAVTMLVYGKGEKGTRVWEAACD</sequence>
<dbReference type="AlphaFoldDB" id="A0A0S3TAX6"/>
<protein>
    <submittedName>
        <fullName evidence="1">Uncharacterized protein</fullName>
    </submittedName>
</protein>
<organism evidence="1 2">
    <name type="scientific">Vigna angularis var. angularis</name>
    <dbReference type="NCBI Taxonomy" id="157739"/>
    <lineage>
        <taxon>Eukaryota</taxon>
        <taxon>Viridiplantae</taxon>
        <taxon>Streptophyta</taxon>
        <taxon>Embryophyta</taxon>
        <taxon>Tracheophyta</taxon>
        <taxon>Spermatophyta</taxon>
        <taxon>Magnoliopsida</taxon>
        <taxon>eudicotyledons</taxon>
        <taxon>Gunneridae</taxon>
        <taxon>Pentapetalae</taxon>
        <taxon>rosids</taxon>
        <taxon>fabids</taxon>
        <taxon>Fabales</taxon>
        <taxon>Fabaceae</taxon>
        <taxon>Papilionoideae</taxon>
        <taxon>50 kb inversion clade</taxon>
        <taxon>NPAAA clade</taxon>
        <taxon>indigoferoid/millettioid clade</taxon>
        <taxon>Phaseoleae</taxon>
        <taxon>Vigna</taxon>
    </lineage>
</organism>
<dbReference type="Gene3D" id="3.60.21.10">
    <property type="match status" value="1"/>
</dbReference>
<accession>A0A0S3TAX6</accession>